<dbReference type="GO" id="GO:0015074">
    <property type="term" value="P:DNA integration"/>
    <property type="evidence" value="ECO:0007669"/>
    <property type="project" value="InterPro"/>
</dbReference>
<dbReference type="RefSeq" id="WP_148939988.1">
    <property type="nucleotide sequence ID" value="NZ_VTEI01000005.1"/>
</dbReference>
<dbReference type="Gene3D" id="3.30.420.10">
    <property type="entry name" value="Ribonuclease H-like superfamily/Ribonuclease H"/>
    <property type="match status" value="1"/>
</dbReference>
<dbReference type="PROSITE" id="PS50994">
    <property type="entry name" value="INTEGRASE"/>
    <property type="match status" value="1"/>
</dbReference>
<gene>
    <name evidence="4" type="ORF">FZC78_12280</name>
</gene>
<dbReference type="Proteomes" id="UP000322267">
    <property type="component" value="Unassembled WGS sequence"/>
</dbReference>
<dbReference type="AlphaFoldDB" id="A0A5D4NSY9"/>
<dbReference type="Pfam" id="PF00665">
    <property type="entry name" value="rve"/>
    <property type="match status" value="1"/>
</dbReference>
<dbReference type="PANTHER" id="PTHR10948">
    <property type="entry name" value="TRANSPOSASE"/>
    <property type="match status" value="1"/>
</dbReference>
<organism evidence="4 5">
    <name type="scientific">Rossellomorea vietnamensis</name>
    <dbReference type="NCBI Taxonomy" id="218284"/>
    <lineage>
        <taxon>Bacteria</taxon>
        <taxon>Bacillati</taxon>
        <taxon>Bacillota</taxon>
        <taxon>Bacilli</taxon>
        <taxon>Bacillales</taxon>
        <taxon>Bacillaceae</taxon>
        <taxon>Rossellomorea</taxon>
    </lineage>
</organism>
<dbReference type="GO" id="GO:0004803">
    <property type="term" value="F:transposase activity"/>
    <property type="evidence" value="ECO:0007669"/>
    <property type="project" value="TreeGrafter"/>
</dbReference>
<dbReference type="GO" id="GO:0032196">
    <property type="term" value="P:transposition"/>
    <property type="evidence" value="ECO:0007669"/>
    <property type="project" value="TreeGrafter"/>
</dbReference>
<comment type="caution">
    <text evidence="4">The sequence shown here is derived from an EMBL/GenBank/DDBJ whole genome shotgun (WGS) entry which is preliminary data.</text>
</comment>
<dbReference type="InterPro" id="IPR001584">
    <property type="entry name" value="Integrase_cat-core"/>
</dbReference>
<feature type="region of interest" description="Disordered" evidence="2">
    <location>
        <begin position="245"/>
        <end position="270"/>
    </location>
</feature>
<keyword evidence="1" id="KW-0233">DNA recombination</keyword>
<feature type="domain" description="Integrase catalytic" evidence="3">
    <location>
        <begin position="152"/>
        <end position="309"/>
    </location>
</feature>
<dbReference type="GO" id="GO:0005829">
    <property type="term" value="C:cytosol"/>
    <property type="evidence" value="ECO:0007669"/>
    <property type="project" value="TreeGrafter"/>
</dbReference>
<dbReference type="EMBL" id="VTEI01000005">
    <property type="protein sequence ID" value="TYS16751.1"/>
    <property type="molecule type" value="Genomic_DNA"/>
</dbReference>
<sequence>MSYTHIVPQERVLIESYCLEKKSLSYIAAQLKRSKSTIHYELKRCKPYNALQAQLDYDAKRENCGSRRTVDQKDVDYILSKLKLGWSPESIVGRYRKMHKNPFPISVSSIYRYAALGLFKLSQKLLIRKGRKLKNNMTETRGKMPRLKKIHARSAPRSQVGHWEVDTVIGKSHKSQILTLTERTSRFEIIYKLSAKTASETAQSIIHVLKNLPKKVVKSITADRGKEFHLWEEVEKGLEVPFYFSDPGKPGQRGTNENSNGRIRRTYPKGTDFNRMTQKDIMDFLLTFNQVPRKVLNYNTPFEVFMNFLPCST</sequence>
<dbReference type="GO" id="GO:0003676">
    <property type="term" value="F:nucleic acid binding"/>
    <property type="evidence" value="ECO:0007669"/>
    <property type="project" value="InterPro"/>
</dbReference>
<dbReference type="NCBIfam" id="NF033563">
    <property type="entry name" value="transpos_IS30"/>
    <property type="match status" value="1"/>
</dbReference>
<dbReference type="GO" id="GO:0006310">
    <property type="term" value="P:DNA recombination"/>
    <property type="evidence" value="ECO:0007669"/>
    <property type="project" value="UniProtKB-KW"/>
</dbReference>
<dbReference type="InterPro" id="IPR053392">
    <property type="entry name" value="Transposase_IS30-like"/>
</dbReference>
<protein>
    <submittedName>
        <fullName evidence="4">IS30 family transposase</fullName>
    </submittedName>
</protein>
<evidence type="ECO:0000259" key="3">
    <source>
        <dbReference type="PROSITE" id="PS50994"/>
    </source>
</evidence>
<dbReference type="InterPro" id="IPR025246">
    <property type="entry name" value="IS30-like_HTH"/>
</dbReference>
<dbReference type="InterPro" id="IPR051917">
    <property type="entry name" value="Transposase-Integrase"/>
</dbReference>
<dbReference type="PANTHER" id="PTHR10948:SF23">
    <property type="entry name" value="TRANSPOSASE INSI FOR INSERTION SEQUENCE ELEMENT IS30A-RELATED"/>
    <property type="match status" value="1"/>
</dbReference>
<dbReference type="Pfam" id="PF13936">
    <property type="entry name" value="HTH_38"/>
    <property type="match status" value="1"/>
</dbReference>
<name>A0A5D4NSY9_9BACI</name>
<dbReference type="InterPro" id="IPR012337">
    <property type="entry name" value="RNaseH-like_sf"/>
</dbReference>
<evidence type="ECO:0000256" key="2">
    <source>
        <dbReference type="SAM" id="MobiDB-lite"/>
    </source>
</evidence>
<accession>A0A5D4NSY9</accession>
<dbReference type="SUPFAM" id="SSF53098">
    <property type="entry name" value="Ribonuclease H-like"/>
    <property type="match status" value="1"/>
</dbReference>
<dbReference type="OrthoDB" id="9776104at2"/>
<dbReference type="InterPro" id="IPR036397">
    <property type="entry name" value="RNaseH_sf"/>
</dbReference>
<reference evidence="4 5" key="1">
    <citation type="submission" date="2019-08" db="EMBL/GenBank/DDBJ databases">
        <title>Bacillus genomes from the desert of Cuatro Cienegas, Coahuila.</title>
        <authorList>
            <person name="Olmedo-Alvarez G."/>
        </authorList>
    </citation>
    <scope>NUCLEOTIDE SEQUENCE [LARGE SCALE GENOMIC DNA]</scope>
    <source>
        <strain evidence="4 5">CH34_1T</strain>
    </source>
</reference>
<evidence type="ECO:0000256" key="1">
    <source>
        <dbReference type="ARBA" id="ARBA00023172"/>
    </source>
</evidence>
<proteinExistence type="predicted"/>
<evidence type="ECO:0000313" key="5">
    <source>
        <dbReference type="Proteomes" id="UP000322267"/>
    </source>
</evidence>
<evidence type="ECO:0000313" key="4">
    <source>
        <dbReference type="EMBL" id="TYS16751.1"/>
    </source>
</evidence>